<organism evidence="2 3">
    <name type="scientific">Kineothrix sedimenti</name>
    <dbReference type="NCBI Taxonomy" id="3123317"/>
    <lineage>
        <taxon>Bacteria</taxon>
        <taxon>Bacillati</taxon>
        <taxon>Bacillota</taxon>
        <taxon>Clostridia</taxon>
        <taxon>Lachnospirales</taxon>
        <taxon>Lachnospiraceae</taxon>
        <taxon>Kineothrix</taxon>
    </lineage>
</organism>
<reference evidence="2 3" key="1">
    <citation type="submission" date="2024-02" db="EMBL/GenBank/DDBJ databases">
        <title>Bacterial strain from lacustrine sediment.</title>
        <authorList>
            <person name="Petit C."/>
            <person name="Fadhlaoui K."/>
        </authorList>
    </citation>
    <scope>NUCLEOTIDE SEQUENCE [LARGE SCALE GENOMIC DNA]</scope>
    <source>
        <strain evidence="2 3">IPX-CK</strain>
    </source>
</reference>
<feature type="transmembrane region" description="Helical" evidence="1">
    <location>
        <begin position="80"/>
        <end position="99"/>
    </location>
</feature>
<gene>
    <name evidence="2" type="ORF">V6984_18295</name>
</gene>
<keyword evidence="1" id="KW-0812">Transmembrane</keyword>
<feature type="transmembrane region" description="Helical" evidence="1">
    <location>
        <begin position="111"/>
        <end position="132"/>
    </location>
</feature>
<evidence type="ECO:0000313" key="3">
    <source>
        <dbReference type="Proteomes" id="UP001451571"/>
    </source>
</evidence>
<evidence type="ECO:0000313" key="2">
    <source>
        <dbReference type="EMBL" id="XAH73429.1"/>
    </source>
</evidence>
<dbReference type="Gene3D" id="1.10.1760.20">
    <property type="match status" value="1"/>
</dbReference>
<protein>
    <submittedName>
        <fullName evidence="2">ECF transporter S component</fullName>
    </submittedName>
</protein>
<evidence type="ECO:0000256" key="1">
    <source>
        <dbReference type="SAM" id="Phobius"/>
    </source>
</evidence>
<proteinExistence type="predicted"/>
<accession>A0ABZ3EV03</accession>
<keyword evidence="1" id="KW-1133">Transmembrane helix</keyword>
<dbReference type="Proteomes" id="UP001451571">
    <property type="component" value="Chromosome"/>
</dbReference>
<feature type="transmembrane region" description="Helical" evidence="1">
    <location>
        <begin position="42"/>
        <end position="68"/>
    </location>
</feature>
<feature type="transmembrane region" description="Helical" evidence="1">
    <location>
        <begin position="12"/>
        <end position="30"/>
    </location>
</feature>
<keyword evidence="1" id="KW-0472">Membrane</keyword>
<name>A0ABZ3EV03_9FIRM</name>
<keyword evidence="3" id="KW-1185">Reference proteome</keyword>
<dbReference type="RefSeq" id="WP_342757036.1">
    <property type="nucleotide sequence ID" value="NZ_CP146256.1"/>
</dbReference>
<sequence length="204" mass="21486">MSKNGKSLWSLKFNTATLVLIPAAIGINYLGKLFAGALKLPLWLDAIGTCLAAVLAGPIAGAICGAANNIIYGLTMDPISTVYALTNIAIGLVVGVLSYKGFMKNIKLSLLTAIIVGFVAVVVSTPLNMIFWGGTTGNIWGDAVYAWALSQNMPVFFASFLDEVIVDLPDKIAVILIVFGISKSLPKSLVALYQSGDTIESLDD</sequence>
<dbReference type="EMBL" id="CP146256">
    <property type="protein sequence ID" value="XAH73429.1"/>
    <property type="molecule type" value="Genomic_DNA"/>
</dbReference>